<accession>A0ABV3DAR5</accession>
<protein>
    <submittedName>
        <fullName evidence="2">Pyridoxamine 5'-phosphate oxidase family protein</fullName>
    </submittedName>
</protein>
<dbReference type="EMBL" id="JBEZFP010000008">
    <property type="protein sequence ID" value="MEU8132838.1"/>
    <property type="molecule type" value="Genomic_DNA"/>
</dbReference>
<feature type="domain" description="Pyridoxamine 5'-phosphate oxidase N-terminal" evidence="1">
    <location>
        <begin position="172"/>
        <end position="291"/>
    </location>
</feature>
<dbReference type="Proteomes" id="UP001551482">
    <property type="component" value="Unassembled WGS sequence"/>
</dbReference>
<gene>
    <name evidence="2" type="ORF">AB0C36_04950</name>
</gene>
<evidence type="ECO:0000313" key="2">
    <source>
        <dbReference type="EMBL" id="MEU8132838.1"/>
    </source>
</evidence>
<dbReference type="PANTHER" id="PTHR42815">
    <property type="entry name" value="FAD-BINDING, PUTATIVE (AFU_ORTHOLOGUE AFUA_6G07600)-RELATED"/>
    <property type="match status" value="1"/>
</dbReference>
<organism evidence="2 3">
    <name type="scientific">Streptodolium elevatio</name>
    <dbReference type="NCBI Taxonomy" id="3157996"/>
    <lineage>
        <taxon>Bacteria</taxon>
        <taxon>Bacillati</taxon>
        <taxon>Actinomycetota</taxon>
        <taxon>Actinomycetes</taxon>
        <taxon>Kitasatosporales</taxon>
        <taxon>Streptomycetaceae</taxon>
        <taxon>Streptodolium</taxon>
    </lineage>
</organism>
<dbReference type="Pfam" id="PF01243">
    <property type="entry name" value="PNPOx_N"/>
    <property type="match status" value="1"/>
</dbReference>
<keyword evidence="3" id="KW-1185">Reference proteome</keyword>
<reference evidence="2 3" key="1">
    <citation type="submission" date="2024-06" db="EMBL/GenBank/DDBJ databases">
        <title>The Natural Products Discovery Center: Release of the First 8490 Sequenced Strains for Exploring Actinobacteria Biosynthetic Diversity.</title>
        <authorList>
            <person name="Kalkreuter E."/>
            <person name="Kautsar S.A."/>
            <person name="Yang D."/>
            <person name="Bader C.D."/>
            <person name="Teijaro C.N."/>
            <person name="Fluegel L."/>
            <person name="Davis C.M."/>
            <person name="Simpson J.R."/>
            <person name="Lauterbach L."/>
            <person name="Steele A.D."/>
            <person name="Gui C."/>
            <person name="Meng S."/>
            <person name="Li G."/>
            <person name="Viehrig K."/>
            <person name="Ye F."/>
            <person name="Su P."/>
            <person name="Kiefer A.F."/>
            <person name="Nichols A."/>
            <person name="Cepeda A.J."/>
            <person name="Yan W."/>
            <person name="Fan B."/>
            <person name="Jiang Y."/>
            <person name="Adhikari A."/>
            <person name="Zheng C.-J."/>
            <person name="Schuster L."/>
            <person name="Cowan T.M."/>
            <person name="Smanski M.J."/>
            <person name="Chevrette M.G."/>
            <person name="De Carvalho L.P.S."/>
            <person name="Shen B."/>
        </authorList>
    </citation>
    <scope>NUCLEOTIDE SEQUENCE [LARGE SCALE GENOMIC DNA]</scope>
    <source>
        <strain evidence="2 3">NPDC048946</strain>
    </source>
</reference>
<dbReference type="PANTHER" id="PTHR42815:SF2">
    <property type="entry name" value="FAD-BINDING, PUTATIVE (AFU_ORTHOLOGUE AFUA_6G07600)-RELATED"/>
    <property type="match status" value="1"/>
</dbReference>
<dbReference type="InterPro" id="IPR012349">
    <property type="entry name" value="Split_barrel_FMN-bd"/>
</dbReference>
<dbReference type="SUPFAM" id="SSF50475">
    <property type="entry name" value="FMN-binding split barrel"/>
    <property type="match status" value="1"/>
</dbReference>
<comment type="caution">
    <text evidence="2">The sequence shown here is derived from an EMBL/GenBank/DDBJ whole genome shotgun (WGS) entry which is preliminary data.</text>
</comment>
<evidence type="ECO:0000313" key="3">
    <source>
        <dbReference type="Proteomes" id="UP001551482"/>
    </source>
</evidence>
<proteinExistence type="predicted"/>
<dbReference type="Gene3D" id="2.30.110.10">
    <property type="entry name" value="Electron Transport, Fmn-binding Protein, Chain A"/>
    <property type="match status" value="1"/>
</dbReference>
<name>A0ABV3DAR5_9ACTN</name>
<evidence type="ECO:0000259" key="1">
    <source>
        <dbReference type="Pfam" id="PF01243"/>
    </source>
</evidence>
<sequence length="305" mass="31907">MDRRYHRGEIAVQERAGVADRAAHAERAIGTTVPAVAADFLAAQPMIVVGAADGDGRVWATVLTGRPGFVRAVGDTAVTVAARPRPDDPLADVLADASGTGVRVGMIAIEPGTRRRMRMNGTARPTGGGLHVDLDQVYANCPKYISKRTPGPAAVAGRDAAAVRGTELTAPQRAAVTSADAFFIATADTEGNTDASHRGGNPGFVHVPAPDRIVWPDYPGNSMFMTAGNLAVNPAAGLVFPDWRTGGLLHVTGTARTIWDADRAAAYPGAQRLTEFAVTRVVEVPGSTGLVWSAPEYSRHSPELS</sequence>
<dbReference type="InterPro" id="IPR011576">
    <property type="entry name" value="Pyridox_Oxase_N"/>
</dbReference>
<dbReference type="RefSeq" id="WP_358349322.1">
    <property type="nucleotide sequence ID" value="NZ_JBEZFP010000008.1"/>
</dbReference>